<feature type="region of interest" description="Disordered" evidence="1">
    <location>
        <begin position="71"/>
        <end position="91"/>
    </location>
</feature>
<sequence>MEKCRLRHQGIAYFPNQMFAMKLEGCGESTATGANRRSPLPEPKQVRPSVCTACAGGGPSGVNKFERAMKHRTHGGRPNEADGNLIKRFQA</sequence>
<keyword evidence="3" id="KW-1185">Reference proteome</keyword>
<dbReference type="Proteomes" id="UP000673691">
    <property type="component" value="Unassembled WGS sequence"/>
</dbReference>
<organism evidence="2 3">
    <name type="scientific">Olpidium bornovanus</name>
    <dbReference type="NCBI Taxonomy" id="278681"/>
    <lineage>
        <taxon>Eukaryota</taxon>
        <taxon>Fungi</taxon>
        <taxon>Fungi incertae sedis</taxon>
        <taxon>Olpidiomycota</taxon>
        <taxon>Olpidiomycotina</taxon>
        <taxon>Olpidiomycetes</taxon>
        <taxon>Olpidiales</taxon>
        <taxon>Olpidiaceae</taxon>
        <taxon>Olpidium</taxon>
    </lineage>
</organism>
<gene>
    <name evidence="2" type="ORF">BJ554DRAFT_8333</name>
</gene>
<comment type="caution">
    <text evidence="2">The sequence shown here is derived from an EMBL/GenBank/DDBJ whole genome shotgun (WGS) entry which is preliminary data.</text>
</comment>
<protein>
    <submittedName>
        <fullName evidence="2">Uncharacterized protein</fullName>
    </submittedName>
</protein>
<feature type="region of interest" description="Disordered" evidence="1">
    <location>
        <begin position="29"/>
        <end position="48"/>
    </location>
</feature>
<accession>A0A8H8DIJ3</accession>
<evidence type="ECO:0000313" key="2">
    <source>
        <dbReference type="EMBL" id="KAG5459713.1"/>
    </source>
</evidence>
<proteinExistence type="predicted"/>
<evidence type="ECO:0000313" key="3">
    <source>
        <dbReference type="Proteomes" id="UP000673691"/>
    </source>
</evidence>
<dbReference type="EMBL" id="JAEFCI010006403">
    <property type="protein sequence ID" value="KAG5459713.1"/>
    <property type="molecule type" value="Genomic_DNA"/>
</dbReference>
<dbReference type="AlphaFoldDB" id="A0A8H8DIJ3"/>
<name>A0A8H8DIJ3_9FUNG</name>
<evidence type="ECO:0000256" key="1">
    <source>
        <dbReference type="SAM" id="MobiDB-lite"/>
    </source>
</evidence>
<reference evidence="2 3" key="1">
    <citation type="journal article" name="Sci. Rep.">
        <title>Genome-scale phylogenetic analyses confirm Olpidium as the closest living zoosporic fungus to the non-flagellated, terrestrial fungi.</title>
        <authorList>
            <person name="Chang Y."/>
            <person name="Rochon D."/>
            <person name="Sekimoto S."/>
            <person name="Wang Y."/>
            <person name="Chovatia M."/>
            <person name="Sandor L."/>
            <person name="Salamov A."/>
            <person name="Grigoriev I.V."/>
            <person name="Stajich J.E."/>
            <person name="Spatafora J.W."/>
        </authorList>
    </citation>
    <scope>NUCLEOTIDE SEQUENCE [LARGE SCALE GENOMIC DNA]</scope>
    <source>
        <strain evidence="2">S191</strain>
    </source>
</reference>